<evidence type="ECO:0000313" key="2">
    <source>
        <dbReference type="EMBL" id="CZT07989.1"/>
    </source>
</evidence>
<feature type="compositionally biased region" description="Polar residues" evidence="1">
    <location>
        <begin position="1"/>
        <end position="18"/>
    </location>
</feature>
<gene>
    <name evidence="2" type="ORF">RCO7_09620</name>
</gene>
<dbReference type="EMBL" id="FJUW01000045">
    <property type="protein sequence ID" value="CZT07989.1"/>
    <property type="molecule type" value="Genomic_DNA"/>
</dbReference>
<feature type="region of interest" description="Disordered" evidence="1">
    <location>
        <begin position="200"/>
        <end position="220"/>
    </location>
</feature>
<protein>
    <submittedName>
        <fullName evidence="2">Uncharacterized protein</fullName>
    </submittedName>
</protein>
<feature type="compositionally biased region" description="Polar residues" evidence="1">
    <location>
        <begin position="61"/>
        <end position="78"/>
    </location>
</feature>
<name>A0A1E1LE42_9HELO</name>
<keyword evidence="3" id="KW-1185">Reference proteome</keyword>
<evidence type="ECO:0000313" key="3">
    <source>
        <dbReference type="Proteomes" id="UP000178129"/>
    </source>
</evidence>
<dbReference type="Proteomes" id="UP000178129">
    <property type="component" value="Unassembled WGS sequence"/>
</dbReference>
<proteinExistence type="predicted"/>
<dbReference type="AlphaFoldDB" id="A0A1E1LE42"/>
<accession>A0A1E1LE42</accession>
<dbReference type="InParanoid" id="A0A1E1LE42"/>
<reference evidence="3" key="1">
    <citation type="submission" date="2016-03" db="EMBL/GenBank/DDBJ databases">
        <authorList>
            <person name="Ploux O."/>
        </authorList>
    </citation>
    <scope>NUCLEOTIDE SEQUENCE [LARGE SCALE GENOMIC DNA]</scope>
    <source>
        <strain evidence="3">UK7</strain>
    </source>
</reference>
<organism evidence="2 3">
    <name type="scientific">Rhynchosporium graminicola</name>
    <dbReference type="NCBI Taxonomy" id="2792576"/>
    <lineage>
        <taxon>Eukaryota</taxon>
        <taxon>Fungi</taxon>
        <taxon>Dikarya</taxon>
        <taxon>Ascomycota</taxon>
        <taxon>Pezizomycotina</taxon>
        <taxon>Leotiomycetes</taxon>
        <taxon>Helotiales</taxon>
        <taxon>Ploettnerulaceae</taxon>
        <taxon>Rhynchosporium</taxon>
    </lineage>
</organism>
<comment type="caution">
    <text evidence="2">The sequence shown here is derived from an EMBL/GenBank/DDBJ whole genome shotgun (WGS) entry which is preliminary data.</text>
</comment>
<sequence>MPPTTSVSSEISNHNVLSEPQHLSRGGDMYTRAKLASMTPAHTKVESKAKASSTSVTTIALNTKNPNHTNQANHNKNPLASRRSNRLAGIQMNLYTQIQTSQSCPPSFKIRSNRINAKVVAKVLNTSYSRVAKSAKTARDLQAANNLSATSAIEKQAGRAYREIMKNHPIPPSPIVSQPELVITSLTDSISLTFNIQDTPTSQVTSNTQTAVASQPQTSNPILPHEKLIVRLNCLKSQE</sequence>
<feature type="region of interest" description="Disordered" evidence="1">
    <location>
        <begin position="61"/>
        <end position="80"/>
    </location>
</feature>
<evidence type="ECO:0000256" key="1">
    <source>
        <dbReference type="SAM" id="MobiDB-lite"/>
    </source>
</evidence>
<feature type="region of interest" description="Disordered" evidence="1">
    <location>
        <begin position="1"/>
        <end position="25"/>
    </location>
</feature>